<proteinExistence type="inferred from homology"/>
<name>A0A816RKP9_9BILA</name>
<dbReference type="AlphaFoldDB" id="A0A816RKP9"/>
<dbReference type="Pfam" id="PF26215">
    <property type="entry name" value="HTH_animal"/>
    <property type="match status" value="1"/>
</dbReference>
<evidence type="ECO:0000256" key="5">
    <source>
        <dbReference type="ARBA" id="ARBA00048017"/>
    </source>
</evidence>
<dbReference type="InterPro" id="IPR000182">
    <property type="entry name" value="GNAT_dom"/>
</dbReference>
<dbReference type="Gene3D" id="3.90.360.10">
    <property type="entry name" value="Histone acetyl transferase 1 (HAT1), N-terminal domain"/>
    <property type="match status" value="1"/>
</dbReference>
<dbReference type="InterPro" id="IPR000477">
    <property type="entry name" value="RT_dom"/>
</dbReference>
<dbReference type="InterPro" id="IPR017380">
    <property type="entry name" value="Hist_AcTrfase_B-typ_cat-su"/>
</dbReference>
<dbReference type="PROSITE" id="PS50878">
    <property type="entry name" value="RT_POL"/>
    <property type="match status" value="1"/>
</dbReference>
<sequence>MDGRYNGIPFAFMDHNSFPITGKNPSEDLKLLLTSLLSKLTKKLPKHKRKPFMINKLKDLRLLVGGGTVSGTIREREAYSLLRNPNQFICDRLKLILEHKYVYLFNELHHRTVIINPVVFETSDDDEDAAEYHGKNTIEDHGLRVYYDCESKIGFILVQWGYQMADGDLGYIKFHSLSTKEDGYQWTLLQDEIRTMKNKIDTSEEELQQLNNALSLISSKSFYIPSSSIKSIFSYESTGNDNENDGIVKFKLVQLEKDLRNNVIDFRSKYTPQIFVQNIFRYYGVKIQVYYLLASNNFYLNIHYDEKINPTSDQQLTPDVIIASLSQRLSSTMTTNLGLFLSKLKAEYEYSPFGEQLLGYELTEHESSYFIHRINQQNLSSNSKFFDWYNRLQTFLMFFIDIVPSTNKSNLKWIVYIVYQQYKNDNSQISYTPIGFTKVYLYYVYPDKTRPQICEMLILPPYQRKGHGRRLLTAIYEDLRTNSRVQDITAEDPSDEFVALRDLVSLELCHKYLPDLFSKESILKTNRATKEVIDKAREVCKLTKQETRRVHEMCLLQSINHNGDKQMRRFRLLVKQRLLELLKRELQDCIPVRPIENTIHAPTTNISNYLDEIIRPIFDKECQNTTIIDGASLIQALHQYMRKGLFKPTTLFCTLDIRNLYTMLPQEEALNILVDFLHVHGYTKVKGISLGIIRLLASIILKENVFFYGKKIYQQVLGGAMGSSFTLTLANIFMWKWQKELVRRQDMTGEYYGRYIDDVFMTWNKSENELKKIIENANTWHPNIKLEYNIGKSLLFLDVLLTNINGALSTSAYHKPAAEPYIVPFISEHPRYVFDNIVQTSRRRAIEYSSTLQSFNDERRYIKSTFLYNDYPSSFIDKTFRKFFSDYISSRSFLPFLDNEAQFIHMRIELSGQPSRQRSKVEMRITTLTTDNDHLIQESDKQQHFTIQQNQKPNELQNKLIIHYTHEKRFNTRERGMHRIFQDTFVNTPIIETKLIVGNTNRKNTMKELIRKRPPQAILKNKVKRNKNREKRKHRQFNPQI</sequence>
<evidence type="ECO:0000256" key="1">
    <source>
        <dbReference type="ARBA" id="ARBA00010543"/>
    </source>
</evidence>
<comment type="caution">
    <text evidence="8">The sequence shown here is derived from an EMBL/GenBank/DDBJ whole genome shotgun (WGS) entry which is preliminary data.</text>
</comment>
<evidence type="ECO:0000313" key="8">
    <source>
        <dbReference type="EMBL" id="CAF2072569.1"/>
    </source>
</evidence>
<comment type="catalytic activity">
    <reaction evidence="5">
        <text>L-lysyl-[protein] + acetyl-CoA = N(6)-acetyl-L-lysyl-[protein] + CoA + H(+)</text>
        <dbReference type="Rhea" id="RHEA:45948"/>
        <dbReference type="Rhea" id="RHEA-COMP:9752"/>
        <dbReference type="Rhea" id="RHEA-COMP:10731"/>
        <dbReference type="ChEBI" id="CHEBI:15378"/>
        <dbReference type="ChEBI" id="CHEBI:29969"/>
        <dbReference type="ChEBI" id="CHEBI:57287"/>
        <dbReference type="ChEBI" id="CHEBI:57288"/>
        <dbReference type="ChEBI" id="CHEBI:61930"/>
        <dbReference type="EC" id="2.3.1.48"/>
    </reaction>
</comment>
<evidence type="ECO:0000256" key="2">
    <source>
        <dbReference type="ARBA" id="ARBA00013184"/>
    </source>
</evidence>
<dbReference type="Gene3D" id="3.40.630.30">
    <property type="match status" value="1"/>
</dbReference>
<dbReference type="GO" id="GO:0005634">
    <property type="term" value="C:nucleus"/>
    <property type="evidence" value="ECO:0007669"/>
    <property type="project" value="InterPro"/>
</dbReference>
<dbReference type="InterPro" id="IPR019467">
    <property type="entry name" value="Hat1_N"/>
</dbReference>
<organism evidence="8 9">
    <name type="scientific">Rotaria magnacalcarata</name>
    <dbReference type="NCBI Taxonomy" id="392030"/>
    <lineage>
        <taxon>Eukaryota</taxon>
        <taxon>Metazoa</taxon>
        <taxon>Spiralia</taxon>
        <taxon>Gnathifera</taxon>
        <taxon>Rotifera</taxon>
        <taxon>Eurotatoria</taxon>
        <taxon>Bdelloidea</taxon>
        <taxon>Philodinida</taxon>
        <taxon>Philodinidae</taxon>
        <taxon>Rotaria</taxon>
    </lineage>
</organism>
<dbReference type="PANTHER" id="PTHR12046">
    <property type="entry name" value="HISTONE ACETYLTRANSFERASE TYPE B CATALYTIC SUBUNIT"/>
    <property type="match status" value="1"/>
</dbReference>
<dbReference type="GO" id="GO:0031509">
    <property type="term" value="P:subtelomeric heterochromatin formation"/>
    <property type="evidence" value="ECO:0007669"/>
    <property type="project" value="InterPro"/>
</dbReference>
<dbReference type="InterPro" id="IPR016181">
    <property type="entry name" value="Acyl_CoA_acyltransferase"/>
</dbReference>
<dbReference type="SUPFAM" id="SSF55729">
    <property type="entry name" value="Acyl-CoA N-acyltransferases (Nat)"/>
    <property type="match status" value="1"/>
</dbReference>
<evidence type="ECO:0000313" key="9">
    <source>
        <dbReference type="Proteomes" id="UP000663824"/>
    </source>
</evidence>
<keyword evidence="4" id="KW-0012">Acyltransferase</keyword>
<dbReference type="InterPro" id="IPR058912">
    <property type="entry name" value="HTH_animal"/>
</dbReference>
<accession>A0A816RKP9</accession>
<dbReference type="GO" id="GO:0000781">
    <property type="term" value="C:chromosome, telomeric region"/>
    <property type="evidence" value="ECO:0007669"/>
    <property type="project" value="GOC"/>
</dbReference>
<feature type="coiled-coil region" evidence="6">
    <location>
        <begin position="193"/>
        <end position="220"/>
    </location>
</feature>
<dbReference type="CDD" id="cd04301">
    <property type="entry name" value="NAT_SF"/>
    <property type="match status" value="1"/>
</dbReference>
<feature type="domain" description="Reverse transcriptase" evidence="7">
    <location>
        <begin position="563"/>
        <end position="808"/>
    </location>
</feature>
<dbReference type="GO" id="GO:0004402">
    <property type="term" value="F:histone acetyltransferase activity"/>
    <property type="evidence" value="ECO:0007669"/>
    <property type="project" value="InterPro"/>
</dbReference>
<evidence type="ECO:0000256" key="6">
    <source>
        <dbReference type="SAM" id="Coils"/>
    </source>
</evidence>
<evidence type="ECO:0000256" key="3">
    <source>
        <dbReference type="ARBA" id="ARBA00022679"/>
    </source>
</evidence>
<dbReference type="EMBL" id="CAJNRE010008347">
    <property type="protein sequence ID" value="CAF2072569.1"/>
    <property type="molecule type" value="Genomic_DNA"/>
</dbReference>
<keyword evidence="3" id="KW-0808">Transferase</keyword>
<gene>
    <name evidence="8" type="ORF">MBJ925_LOCUS17003</name>
</gene>
<dbReference type="Pfam" id="PF00583">
    <property type="entry name" value="Acetyltransf_1"/>
    <property type="match status" value="1"/>
</dbReference>
<comment type="similarity">
    <text evidence="1">Belongs to the HAT1 family.</text>
</comment>
<protein>
    <recommendedName>
        <fullName evidence="2">histone acetyltransferase</fullName>
        <ecNumber evidence="2">2.3.1.48</ecNumber>
    </recommendedName>
</protein>
<dbReference type="InterPro" id="IPR037113">
    <property type="entry name" value="Hat1_N_sf"/>
</dbReference>
<dbReference type="Proteomes" id="UP000663824">
    <property type="component" value="Unassembled WGS sequence"/>
</dbReference>
<evidence type="ECO:0000256" key="4">
    <source>
        <dbReference type="ARBA" id="ARBA00023315"/>
    </source>
</evidence>
<keyword evidence="6" id="KW-0175">Coiled coil</keyword>
<evidence type="ECO:0000259" key="7">
    <source>
        <dbReference type="PROSITE" id="PS50878"/>
    </source>
</evidence>
<reference evidence="8" key="1">
    <citation type="submission" date="2021-02" db="EMBL/GenBank/DDBJ databases">
        <authorList>
            <person name="Nowell W R."/>
        </authorList>
    </citation>
    <scope>NUCLEOTIDE SEQUENCE</scope>
</reference>
<dbReference type="Pfam" id="PF10394">
    <property type="entry name" value="Hat1_N"/>
    <property type="match status" value="1"/>
</dbReference>
<dbReference type="EC" id="2.3.1.48" evidence="2"/>